<keyword evidence="2" id="KW-1185">Reference proteome</keyword>
<evidence type="ECO:0000313" key="1">
    <source>
        <dbReference type="EMBL" id="SNW63056.1"/>
    </source>
</evidence>
<dbReference type="GeneID" id="35381822"/>
<dbReference type="RefSeq" id="YP_009449358.1">
    <property type="nucleotide sequence ID" value="NC_036594.1"/>
</dbReference>
<name>A0A2I2L6B9_9VIRU</name>
<dbReference type="Pfam" id="PF12796">
    <property type="entry name" value="Ank_2"/>
    <property type="match status" value="1"/>
</dbReference>
<dbReference type="InterPro" id="IPR052050">
    <property type="entry name" value="SecEffector_AnkRepeat"/>
</dbReference>
<dbReference type="EMBL" id="LT906555">
    <property type="protein sequence ID" value="SNW63056.1"/>
    <property type="molecule type" value="Genomic_DNA"/>
</dbReference>
<dbReference type="Gene3D" id="1.25.40.20">
    <property type="entry name" value="Ankyrin repeat-containing domain"/>
    <property type="match status" value="1"/>
</dbReference>
<organism evidence="1">
    <name type="scientific">Orpheovirus IHUMI-LCC2</name>
    <dbReference type="NCBI Taxonomy" id="2023057"/>
    <lineage>
        <taxon>Viruses</taxon>
        <taxon>Varidnaviria</taxon>
        <taxon>Bamfordvirae</taxon>
        <taxon>Nucleocytoviricota</taxon>
        <taxon>Megaviricetes</taxon>
        <taxon>Pimascovirales</taxon>
        <taxon>Ocovirineae</taxon>
        <taxon>Orpheoviridae</taxon>
        <taxon>Alphaorpheovirus</taxon>
        <taxon>Alphaorpheovirus massiliense</taxon>
    </lineage>
</organism>
<dbReference type="InterPro" id="IPR036770">
    <property type="entry name" value="Ankyrin_rpt-contain_sf"/>
</dbReference>
<dbReference type="KEGG" id="vg:35381822"/>
<evidence type="ECO:0000313" key="2">
    <source>
        <dbReference type="Proteomes" id="UP000236316"/>
    </source>
</evidence>
<protein>
    <submittedName>
        <fullName evidence="1">Ankyrin-repeat protein</fullName>
    </submittedName>
</protein>
<dbReference type="SUPFAM" id="SSF48403">
    <property type="entry name" value="Ankyrin repeat"/>
    <property type="match status" value="1"/>
</dbReference>
<proteinExistence type="predicted"/>
<dbReference type="InterPro" id="IPR002110">
    <property type="entry name" value="Ankyrin_rpt"/>
</dbReference>
<dbReference type="PANTHER" id="PTHR46586">
    <property type="entry name" value="ANKYRIN REPEAT-CONTAINING PROTEIN"/>
    <property type="match status" value="1"/>
</dbReference>
<gene>
    <name evidence="1" type="ORF">ORPV_1152</name>
</gene>
<dbReference type="Proteomes" id="UP000236316">
    <property type="component" value="Segment"/>
</dbReference>
<reference evidence="1" key="1">
    <citation type="submission" date="2017-08" db="EMBL/GenBank/DDBJ databases">
        <authorList>
            <consortium name="Urmite Genomes"/>
        </authorList>
    </citation>
    <scope>NUCLEOTIDE SEQUENCE [LARGE SCALE GENOMIC DNA]</scope>
    <source>
        <strain evidence="1">IHUMI-LCC2</strain>
    </source>
</reference>
<accession>A0A2I2L6B9</accession>
<dbReference type="PANTHER" id="PTHR46586:SF3">
    <property type="entry name" value="ANKYRIN REPEAT-CONTAINING PROTEIN"/>
    <property type="match status" value="1"/>
</dbReference>
<sequence>MQDIFYYMVKNVLPEEGKTPFILLNKYYHDLIGRKINITSLIKDGNVKLLSYLYIRKPKKIHRYLNAERILTSNNLELRLWFYNNIHLFDTSPEYIMNMEIDNKNLDMLKYLYGIGYRFNEESFNIGAKTGNLEIMKWLLWNGCQCGVTTFSILVSEGNHENIMWFISNVMYSRNINILNVEVFNSAVTSRNINTVKWLYTLGCPWNEETFNIAIQYWNKEVILFLCNPLCNVDVKVDYDNMCPIDMDEIFKNIIIYGDKNILVYMKELFDVDNEYWSTIKSRIFDTMLFAKTALNGNLDMMKLLREWGCSWDSLTISWAIQNGKVENVKWLYENNIKFSYYDNGLIHAVEHGHLELAKWLYNNGHRETYSGGEVFIEALKSGDMNLIKWVINPLCIPGILFDREHGYCEAWWILQDNVKSGSTQIDKHIMKWVYDNIIEYLT</sequence>
<dbReference type="OrthoDB" id="40443at10239"/>